<proteinExistence type="predicted"/>
<dbReference type="Proteomes" id="UP001374535">
    <property type="component" value="Chromosome 1"/>
</dbReference>
<accession>A0AAQ3SAR4</accession>
<sequence length="475" mass="53055">MAAGTAAREASFSSQIHIKLLTLKLLLDLAKVHTEDNGVDMMTKALPIGKFEACCEITSGADISAQSWEGDLLGYWAPFLSHFWTVGSKRMVLHSDHLNCQIGDLVWEKTASHQQLCFGEFSSSLFSFRPLYSSKLNLDLIPLVGSIEEEGLTPLSTKTLRQWVNGSSTLYAPSPTLPSFTFSFSKFSLPSTLTRSVSSHLPTPTFLLLISLCGGVAFRGATVRGVCGGHLAIQRKGRGWREQHPNTKHLEINEVGAGCLTTDQKKKLLWGSKKSTPINWKRKSVIDSYDRHDKGTKQEEIPIFHILDIIENVYLNEFIERMDKGLQQIKGASQIKRSAIQSTELDVAKQELSKIWQGASELSKEILVVMESIDQVNAQSLQAHLLQEETQAKQNVLKQSYQATLEESKKNLLDLKKEFNPLLTKNLELQITETMNEISVLQEQLENRKKSDLDSLRSVTLDLDDAKESLQKVAG</sequence>
<evidence type="ECO:0000256" key="1">
    <source>
        <dbReference type="SAM" id="Coils"/>
    </source>
</evidence>
<name>A0AAQ3SAR4_VIGMU</name>
<dbReference type="AlphaFoldDB" id="A0AAQ3SAR4"/>
<dbReference type="EMBL" id="CP144700">
    <property type="protein sequence ID" value="WVZ22096.1"/>
    <property type="molecule type" value="Genomic_DNA"/>
</dbReference>
<gene>
    <name evidence="2" type="ORF">V8G54_000640</name>
</gene>
<keyword evidence="1" id="KW-0175">Coiled coil</keyword>
<keyword evidence="3" id="KW-1185">Reference proteome</keyword>
<evidence type="ECO:0000313" key="2">
    <source>
        <dbReference type="EMBL" id="WVZ22096.1"/>
    </source>
</evidence>
<protein>
    <submittedName>
        <fullName evidence="2">Uncharacterized protein</fullName>
    </submittedName>
</protein>
<reference evidence="2 3" key="1">
    <citation type="journal article" date="2023" name="Life. Sci Alliance">
        <title>Evolutionary insights into 3D genome organization and epigenetic landscape of Vigna mungo.</title>
        <authorList>
            <person name="Junaid A."/>
            <person name="Singh B."/>
            <person name="Bhatia S."/>
        </authorList>
    </citation>
    <scope>NUCLEOTIDE SEQUENCE [LARGE SCALE GENOMIC DNA]</scope>
    <source>
        <strain evidence="2">Urdbean</strain>
    </source>
</reference>
<evidence type="ECO:0000313" key="3">
    <source>
        <dbReference type="Proteomes" id="UP001374535"/>
    </source>
</evidence>
<feature type="coiled-coil region" evidence="1">
    <location>
        <begin position="398"/>
        <end position="451"/>
    </location>
</feature>
<organism evidence="2 3">
    <name type="scientific">Vigna mungo</name>
    <name type="common">Black gram</name>
    <name type="synonym">Phaseolus mungo</name>
    <dbReference type="NCBI Taxonomy" id="3915"/>
    <lineage>
        <taxon>Eukaryota</taxon>
        <taxon>Viridiplantae</taxon>
        <taxon>Streptophyta</taxon>
        <taxon>Embryophyta</taxon>
        <taxon>Tracheophyta</taxon>
        <taxon>Spermatophyta</taxon>
        <taxon>Magnoliopsida</taxon>
        <taxon>eudicotyledons</taxon>
        <taxon>Gunneridae</taxon>
        <taxon>Pentapetalae</taxon>
        <taxon>rosids</taxon>
        <taxon>fabids</taxon>
        <taxon>Fabales</taxon>
        <taxon>Fabaceae</taxon>
        <taxon>Papilionoideae</taxon>
        <taxon>50 kb inversion clade</taxon>
        <taxon>NPAAA clade</taxon>
        <taxon>indigoferoid/millettioid clade</taxon>
        <taxon>Phaseoleae</taxon>
        <taxon>Vigna</taxon>
    </lineage>
</organism>